<feature type="region of interest" description="Disordered" evidence="1">
    <location>
        <begin position="30"/>
        <end position="79"/>
    </location>
</feature>
<evidence type="ECO:0000256" key="1">
    <source>
        <dbReference type="SAM" id="MobiDB-lite"/>
    </source>
</evidence>
<comment type="caution">
    <text evidence="2">The sequence shown here is derived from an EMBL/GenBank/DDBJ whole genome shotgun (WGS) entry which is preliminary data.</text>
</comment>
<gene>
    <name evidence="2" type="ORF">AVEN_92325_1</name>
</gene>
<evidence type="ECO:0000313" key="3">
    <source>
        <dbReference type="Proteomes" id="UP000499080"/>
    </source>
</evidence>
<feature type="compositionally biased region" description="Acidic residues" evidence="1">
    <location>
        <begin position="62"/>
        <end position="71"/>
    </location>
</feature>
<accession>A0A4Y2AME4</accession>
<dbReference type="AlphaFoldDB" id="A0A4Y2AME4"/>
<keyword evidence="3" id="KW-1185">Reference proteome</keyword>
<reference evidence="2 3" key="1">
    <citation type="journal article" date="2019" name="Sci. Rep.">
        <title>Orb-weaving spider Araneus ventricosus genome elucidates the spidroin gene catalogue.</title>
        <authorList>
            <person name="Kono N."/>
            <person name="Nakamura H."/>
            <person name="Ohtoshi R."/>
            <person name="Moran D.A.P."/>
            <person name="Shinohara A."/>
            <person name="Yoshida Y."/>
            <person name="Fujiwara M."/>
            <person name="Mori M."/>
            <person name="Tomita M."/>
            <person name="Arakawa K."/>
        </authorList>
    </citation>
    <scope>NUCLEOTIDE SEQUENCE [LARGE SCALE GENOMIC DNA]</scope>
</reference>
<feature type="compositionally biased region" description="Basic and acidic residues" evidence="1">
    <location>
        <begin position="39"/>
        <end position="48"/>
    </location>
</feature>
<organism evidence="2 3">
    <name type="scientific">Araneus ventricosus</name>
    <name type="common">Orbweaver spider</name>
    <name type="synonym">Epeira ventricosa</name>
    <dbReference type="NCBI Taxonomy" id="182803"/>
    <lineage>
        <taxon>Eukaryota</taxon>
        <taxon>Metazoa</taxon>
        <taxon>Ecdysozoa</taxon>
        <taxon>Arthropoda</taxon>
        <taxon>Chelicerata</taxon>
        <taxon>Arachnida</taxon>
        <taxon>Araneae</taxon>
        <taxon>Araneomorphae</taxon>
        <taxon>Entelegynae</taxon>
        <taxon>Araneoidea</taxon>
        <taxon>Araneidae</taxon>
        <taxon>Araneus</taxon>
    </lineage>
</organism>
<sequence length="79" mass="8840">MTASSFLPTSLVPNSTQPLRFTSIFRSPPARSVVRRRPKPDSRWKCSDNEENLLRGGCRDETADDLEENETESVGSSPE</sequence>
<proteinExistence type="predicted"/>
<protein>
    <submittedName>
        <fullName evidence="2">Uncharacterized protein</fullName>
    </submittedName>
</protein>
<dbReference type="EMBL" id="BGPR01000021">
    <property type="protein sequence ID" value="GBL80429.1"/>
    <property type="molecule type" value="Genomic_DNA"/>
</dbReference>
<name>A0A4Y2AME4_ARAVE</name>
<dbReference type="Proteomes" id="UP000499080">
    <property type="component" value="Unassembled WGS sequence"/>
</dbReference>
<evidence type="ECO:0000313" key="2">
    <source>
        <dbReference type="EMBL" id="GBL80429.1"/>
    </source>
</evidence>